<evidence type="ECO:0000313" key="3">
    <source>
        <dbReference type="EMBL" id="TNJ27923.1"/>
    </source>
</evidence>
<keyword evidence="1" id="KW-0175">Coiled coil</keyword>
<comment type="caution">
    <text evidence="3">The sequence shown here is derived from an EMBL/GenBank/DDBJ whole genome shotgun (WGS) entry which is preliminary data.</text>
</comment>
<keyword evidence="4" id="KW-1185">Reference proteome</keyword>
<feature type="compositionally biased region" description="Polar residues" evidence="2">
    <location>
        <begin position="527"/>
        <end position="550"/>
    </location>
</feature>
<feature type="region of interest" description="Disordered" evidence="2">
    <location>
        <begin position="439"/>
        <end position="492"/>
    </location>
</feature>
<feature type="region of interest" description="Disordered" evidence="2">
    <location>
        <begin position="1"/>
        <end position="25"/>
    </location>
</feature>
<organism evidence="3 4">
    <name type="scientific">Giardia muris</name>
    <dbReference type="NCBI Taxonomy" id="5742"/>
    <lineage>
        <taxon>Eukaryota</taxon>
        <taxon>Metamonada</taxon>
        <taxon>Diplomonadida</taxon>
        <taxon>Hexamitidae</taxon>
        <taxon>Giardiinae</taxon>
        <taxon>Giardia</taxon>
    </lineage>
</organism>
<accession>A0A4Z1T1W1</accession>
<feature type="compositionally biased region" description="Basic and acidic residues" evidence="2">
    <location>
        <begin position="439"/>
        <end position="448"/>
    </location>
</feature>
<dbReference type="Proteomes" id="UP000315496">
    <property type="component" value="Chromosome 3"/>
</dbReference>
<proteinExistence type="predicted"/>
<evidence type="ECO:0000256" key="1">
    <source>
        <dbReference type="SAM" id="Coils"/>
    </source>
</evidence>
<evidence type="ECO:0000313" key="4">
    <source>
        <dbReference type="Proteomes" id="UP000315496"/>
    </source>
</evidence>
<feature type="coiled-coil region" evidence="1">
    <location>
        <begin position="260"/>
        <end position="287"/>
    </location>
</feature>
<sequence>MAIPEPTPARQESTEPDSIFSDSDERFPSYTEVVDAIQTLCLAGISSISQRPGRRMSTNVPSRESTDHPFLESFSWKPTQRMEGDFENDRQGTSVRKRKRQPSLAFSRNLLESDGPLNMRTIRRSPMSGLLNISLSYDQPKLASALEYTAKGGDIIEASEECGPTDTPSINPCLSILDEYPALGQRTSDINTSDSYSTSLESLSEVEKQARMVTMTGTQNLSKDQKQGSKSTRRKHSCSKHLKAVYRILDQMRCDYLDLSQRYDAELQKKDEKISSLEQQVSSLVDSISPSMRKTVVMHSADELEMNDDSRLCLKSAFDLIDVSERELEKGEDATSSTNISLPHKAPPSSAHVPQQQQQQQYPPNGAFETSGTDDMLSSRVIPVHPGAPRQLHATSTSAIASSESNMFNAWTDFSHRDYSTQGFNPRLYSSNSQLIEMRTHGPEESRVEPSPTSPRFLEEPDPSSIFSPLQPQRQHRERHNERYPPSSDLDEIPKVNVRCETTADPNTKNCAELKLEAVDEKENKASEQNPSDASHSLTSFASNGHQASTRRTTLKPKFFGLLTPLFITDSFLSEAQMLRAHTIKAANAIFAVPSLYRNSGANYEAITKDLFTMLETEDSPFWRFPYYSAFFLLAYFCAFGHYALKNIHEILPAFVDSLREPDPGLCADIIRNCRVLAELLNAIYGIQSALDGNPDPLVTAIKTLFDLLKDWSRDVLQVPVPVYLSIAVETLCLNGALLRSKEPAPPGENGPIPITAGDPRNAAKKELQRILTEELTFQLCQITTLYLSHLTTQDEVQISKPILCNLGALMNAALNLKENARLSVHTLSDLHNALFTLQSVVPDLMRLPNLEKRFNDCKSLMN</sequence>
<dbReference type="VEuPathDB" id="GiardiaDB:GMRT_16087"/>
<dbReference type="AlphaFoldDB" id="A0A4Z1T1W1"/>
<feature type="region of interest" description="Disordered" evidence="2">
    <location>
        <begin position="50"/>
        <end position="102"/>
    </location>
</feature>
<name>A0A4Z1T1W1_GIAMU</name>
<dbReference type="EMBL" id="VDLU01000003">
    <property type="protein sequence ID" value="TNJ27923.1"/>
    <property type="molecule type" value="Genomic_DNA"/>
</dbReference>
<feature type="compositionally biased region" description="Basic and acidic residues" evidence="2">
    <location>
        <begin position="80"/>
        <end position="90"/>
    </location>
</feature>
<evidence type="ECO:0000256" key="2">
    <source>
        <dbReference type="SAM" id="MobiDB-lite"/>
    </source>
</evidence>
<feature type="region of interest" description="Disordered" evidence="2">
    <location>
        <begin position="329"/>
        <end position="374"/>
    </location>
</feature>
<feature type="region of interest" description="Disordered" evidence="2">
    <location>
        <begin position="521"/>
        <end position="550"/>
    </location>
</feature>
<reference evidence="3 4" key="1">
    <citation type="submission" date="2019-05" db="EMBL/GenBank/DDBJ databases">
        <title>The compact genome of Giardia muris reveals important steps in the evolution of intestinal protozoan parasites.</title>
        <authorList>
            <person name="Xu F."/>
            <person name="Jimenez-Gonzalez A."/>
            <person name="Einarsson E."/>
            <person name="Astvaldsson A."/>
            <person name="Peirasmaki D."/>
            <person name="Eckmann L."/>
            <person name="Andersson J.O."/>
            <person name="Svard S.G."/>
            <person name="Jerlstrom-Hultqvist J."/>
        </authorList>
    </citation>
    <scope>NUCLEOTIDE SEQUENCE [LARGE SCALE GENOMIC DNA]</scope>
    <source>
        <strain evidence="3 4">Roberts-Thomson</strain>
    </source>
</reference>
<feature type="compositionally biased region" description="Polar residues" evidence="2">
    <location>
        <begin position="50"/>
        <end position="63"/>
    </location>
</feature>
<protein>
    <submittedName>
        <fullName evidence="3">Uncharacterized protein</fullName>
    </submittedName>
</protein>
<gene>
    <name evidence="3" type="ORF">GMRT_16087</name>
</gene>
<feature type="region of interest" description="Disordered" evidence="2">
    <location>
        <begin position="217"/>
        <end position="236"/>
    </location>
</feature>